<organism evidence="3 4">
    <name type="scientific">Platanthera zijinensis</name>
    <dbReference type="NCBI Taxonomy" id="2320716"/>
    <lineage>
        <taxon>Eukaryota</taxon>
        <taxon>Viridiplantae</taxon>
        <taxon>Streptophyta</taxon>
        <taxon>Embryophyta</taxon>
        <taxon>Tracheophyta</taxon>
        <taxon>Spermatophyta</taxon>
        <taxon>Magnoliopsida</taxon>
        <taxon>Liliopsida</taxon>
        <taxon>Asparagales</taxon>
        <taxon>Orchidaceae</taxon>
        <taxon>Orchidoideae</taxon>
        <taxon>Orchideae</taxon>
        <taxon>Orchidinae</taxon>
        <taxon>Platanthera</taxon>
    </lineage>
</organism>
<feature type="transmembrane region" description="Helical" evidence="1">
    <location>
        <begin position="326"/>
        <end position="344"/>
    </location>
</feature>
<comment type="caution">
    <text evidence="3">The sequence shown here is derived from an EMBL/GenBank/DDBJ whole genome shotgun (WGS) entry which is preliminary data.</text>
</comment>
<keyword evidence="1" id="KW-0472">Membrane</keyword>
<evidence type="ECO:0000256" key="1">
    <source>
        <dbReference type="SAM" id="Phobius"/>
    </source>
</evidence>
<dbReference type="PANTHER" id="PTHR47699:SF1">
    <property type="entry name" value="SNARE ASSOCIATED GOLGI PROTEIN FAMILY"/>
    <property type="match status" value="1"/>
</dbReference>
<keyword evidence="1" id="KW-0812">Transmembrane</keyword>
<feature type="transmembrane region" description="Helical" evidence="1">
    <location>
        <begin position="130"/>
        <end position="150"/>
    </location>
</feature>
<proteinExistence type="predicted"/>
<dbReference type="GO" id="GO:0016020">
    <property type="term" value="C:membrane"/>
    <property type="evidence" value="ECO:0007669"/>
    <property type="project" value="TreeGrafter"/>
</dbReference>
<dbReference type="Pfam" id="PF09335">
    <property type="entry name" value="VTT_dom"/>
    <property type="match status" value="1"/>
</dbReference>
<feature type="transmembrane region" description="Helical" evidence="1">
    <location>
        <begin position="170"/>
        <end position="193"/>
    </location>
</feature>
<dbReference type="AlphaFoldDB" id="A0AAP0ATC8"/>
<keyword evidence="4" id="KW-1185">Reference proteome</keyword>
<reference evidence="3 4" key="1">
    <citation type="journal article" date="2022" name="Nat. Plants">
        <title>Genomes of leafy and leafless Platanthera orchids illuminate the evolution of mycoheterotrophy.</title>
        <authorList>
            <person name="Li M.H."/>
            <person name="Liu K.W."/>
            <person name="Li Z."/>
            <person name="Lu H.C."/>
            <person name="Ye Q.L."/>
            <person name="Zhang D."/>
            <person name="Wang J.Y."/>
            <person name="Li Y.F."/>
            <person name="Zhong Z.M."/>
            <person name="Liu X."/>
            <person name="Yu X."/>
            <person name="Liu D.K."/>
            <person name="Tu X.D."/>
            <person name="Liu B."/>
            <person name="Hao Y."/>
            <person name="Liao X.Y."/>
            <person name="Jiang Y.T."/>
            <person name="Sun W.H."/>
            <person name="Chen J."/>
            <person name="Chen Y.Q."/>
            <person name="Ai Y."/>
            <person name="Zhai J.W."/>
            <person name="Wu S.S."/>
            <person name="Zhou Z."/>
            <person name="Hsiao Y.Y."/>
            <person name="Wu W.L."/>
            <person name="Chen Y.Y."/>
            <person name="Lin Y.F."/>
            <person name="Hsu J.L."/>
            <person name="Li C.Y."/>
            <person name="Wang Z.W."/>
            <person name="Zhao X."/>
            <person name="Zhong W.Y."/>
            <person name="Ma X.K."/>
            <person name="Ma L."/>
            <person name="Huang J."/>
            <person name="Chen G.Z."/>
            <person name="Huang M.Z."/>
            <person name="Huang L."/>
            <person name="Peng D.H."/>
            <person name="Luo Y.B."/>
            <person name="Zou S.Q."/>
            <person name="Chen S.P."/>
            <person name="Lan S."/>
            <person name="Tsai W.C."/>
            <person name="Van de Peer Y."/>
            <person name="Liu Z.J."/>
        </authorList>
    </citation>
    <scope>NUCLEOTIDE SEQUENCE [LARGE SCALE GENOMIC DNA]</scope>
    <source>
        <strain evidence="3">Lor287</strain>
    </source>
</reference>
<accession>A0AAP0ATC8</accession>
<gene>
    <name evidence="3" type="ORF">KSP39_PZI023395</name>
</gene>
<evidence type="ECO:0000259" key="2">
    <source>
        <dbReference type="Pfam" id="PF09335"/>
    </source>
</evidence>
<dbReference type="Proteomes" id="UP001418222">
    <property type="component" value="Unassembled WGS sequence"/>
</dbReference>
<evidence type="ECO:0000313" key="3">
    <source>
        <dbReference type="EMBL" id="KAK8914156.1"/>
    </source>
</evidence>
<dbReference type="EMBL" id="JBBWWQ010000021">
    <property type="protein sequence ID" value="KAK8914156.1"/>
    <property type="molecule type" value="Genomic_DNA"/>
</dbReference>
<dbReference type="PANTHER" id="PTHR47699">
    <property type="entry name" value="SNARE ASSOCIATED GOLGI PROTEIN FAMILY"/>
    <property type="match status" value="1"/>
</dbReference>
<protein>
    <recommendedName>
        <fullName evidence="2">VTT domain-containing protein</fullName>
    </recommendedName>
</protein>
<feature type="transmembrane region" description="Helical" evidence="1">
    <location>
        <begin position="200"/>
        <end position="225"/>
    </location>
</feature>
<evidence type="ECO:0000313" key="4">
    <source>
        <dbReference type="Proteomes" id="UP001418222"/>
    </source>
</evidence>
<feature type="domain" description="VTT" evidence="2">
    <location>
        <begin position="189"/>
        <end position="309"/>
    </location>
</feature>
<sequence>MFGIPAGHHSVQAETAEACLVGFRELQLRTAGVKGGQTGHFVTGGPSTSRPLRTAVPSLLAGVPPDLVVKRALRSDYYNRARFRNLCPGEVLPGGGRQRVGGKLQLRAQASEFSIDGGGGGGRVQMGKGIAVLITGTVAIAIAVGVTRRYGWDGEAAMQSFRELSERLGFWAIPLYVLAHTVTLALCLPYAVFFEAGASLLFGFLPAVLCVFSAKILGASLSFWIGRAVFRSSKSALEWAQKNKYFHLLSKGVERDGWKFVLLARFSPVPSYIINYALAATDVHFLADFLLPTVIGCLPMILQNTSIGSLAGAAVSSTTGSNKSTLFSYLFPLIGIGSSVLISLRIKQYSSGIVAAAAAELGSSSLNETDGKIVDSSYETSVAGKKGD</sequence>
<name>A0AAP0ATC8_9ASPA</name>
<keyword evidence="1" id="KW-1133">Transmembrane helix</keyword>
<dbReference type="InterPro" id="IPR032816">
    <property type="entry name" value="VTT_dom"/>
</dbReference>